<evidence type="ECO:0000313" key="2">
    <source>
        <dbReference type="Proteomes" id="UP000051647"/>
    </source>
</evidence>
<organism evidence="1 2">
    <name type="scientific">Companilactobacillus versmoldensis DSM 14857 = KCTC 3814</name>
    <dbReference type="NCBI Taxonomy" id="1423815"/>
    <lineage>
        <taxon>Bacteria</taxon>
        <taxon>Bacillati</taxon>
        <taxon>Bacillota</taxon>
        <taxon>Bacilli</taxon>
        <taxon>Lactobacillales</taxon>
        <taxon>Lactobacillaceae</taxon>
        <taxon>Companilactobacillus</taxon>
    </lineage>
</organism>
<proteinExistence type="predicted"/>
<gene>
    <name evidence="1" type="ORF">FC27_GL001076</name>
</gene>
<dbReference type="EMBL" id="AZFA01000020">
    <property type="protein sequence ID" value="KRL66147.1"/>
    <property type="molecule type" value="Genomic_DNA"/>
</dbReference>
<name>A0A0R1SJL3_9LACO</name>
<dbReference type="InterPro" id="IPR023214">
    <property type="entry name" value="HAD_sf"/>
</dbReference>
<dbReference type="STRING" id="1423815.FC27_GL001076"/>
<dbReference type="GO" id="GO:0005829">
    <property type="term" value="C:cytosol"/>
    <property type="evidence" value="ECO:0007669"/>
    <property type="project" value="TreeGrafter"/>
</dbReference>
<dbReference type="NCBIfam" id="TIGR01484">
    <property type="entry name" value="HAD-SF-IIB"/>
    <property type="match status" value="1"/>
</dbReference>
<dbReference type="OrthoDB" id="9790031at2"/>
<dbReference type="Gene3D" id="3.30.1240.10">
    <property type="match status" value="1"/>
</dbReference>
<dbReference type="InterPro" id="IPR036412">
    <property type="entry name" value="HAD-like_sf"/>
</dbReference>
<dbReference type="InterPro" id="IPR006379">
    <property type="entry name" value="HAD-SF_hydro_IIB"/>
</dbReference>
<dbReference type="CDD" id="cd07516">
    <property type="entry name" value="HAD_Pase"/>
    <property type="match status" value="1"/>
</dbReference>
<dbReference type="Pfam" id="PF08282">
    <property type="entry name" value="Hydrolase_3"/>
    <property type="match status" value="1"/>
</dbReference>
<comment type="caution">
    <text evidence="1">The sequence shown here is derived from an EMBL/GenBank/DDBJ whole genome shotgun (WGS) entry which is preliminary data.</text>
</comment>
<reference evidence="1 2" key="1">
    <citation type="journal article" date="2015" name="Genome Announc.">
        <title>Expanding the biotechnology potential of lactobacilli through comparative genomics of 213 strains and associated genera.</title>
        <authorList>
            <person name="Sun Z."/>
            <person name="Harris H.M."/>
            <person name="McCann A."/>
            <person name="Guo C."/>
            <person name="Argimon S."/>
            <person name="Zhang W."/>
            <person name="Yang X."/>
            <person name="Jeffery I.B."/>
            <person name="Cooney J.C."/>
            <person name="Kagawa T.F."/>
            <person name="Liu W."/>
            <person name="Song Y."/>
            <person name="Salvetti E."/>
            <person name="Wrobel A."/>
            <person name="Rasinkangas P."/>
            <person name="Parkhill J."/>
            <person name="Rea M.C."/>
            <person name="O'Sullivan O."/>
            <person name="Ritari J."/>
            <person name="Douillard F.P."/>
            <person name="Paul Ross R."/>
            <person name="Yang R."/>
            <person name="Briner A.E."/>
            <person name="Felis G.E."/>
            <person name="de Vos W.M."/>
            <person name="Barrangou R."/>
            <person name="Klaenhammer T.R."/>
            <person name="Caufield P.W."/>
            <person name="Cui Y."/>
            <person name="Zhang H."/>
            <person name="O'Toole P.W."/>
        </authorList>
    </citation>
    <scope>NUCLEOTIDE SEQUENCE [LARGE SCALE GENOMIC DNA]</scope>
    <source>
        <strain evidence="1 2">DSM 14857</strain>
    </source>
</reference>
<dbReference type="PATRIC" id="fig|1423815.3.peg.1097"/>
<dbReference type="RefSeq" id="WP_010624795.1">
    <property type="nucleotide sequence ID" value="NZ_AZFA01000020.1"/>
</dbReference>
<dbReference type="SUPFAM" id="SSF56784">
    <property type="entry name" value="HAD-like"/>
    <property type="match status" value="1"/>
</dbReference>
<dbReference type="GO" id="GO:0016791">
    <property type="term" value="F:phosphatase activity"/>
    <property type="evidence" value="ECO:0007669"/>
    <property type="project" value="UniProtKB-ARBA"/>
</dbReference>
<dbReference type="Proteomes" id="UP000051647">
    <property type="component" value="Unassembled WGS sequence"/>
</dbReference>
<dbReference type="PANTHER" id="PTHR10000">
    <property type="entry name" value="PHOSPHOSERINE PHOSPHATASE"/>
    <property type="match status" value="1"/>
</dbReference>
<accession>A0A0R1SJL3</accession>
<evidence type="ECO:0000313" key="1">
    <source>
        <dbReference type="EMBL" id="KRL66147.1"/>
    </source>
</evidence>
<dbReference type="InterPro" id="IPR000150">
    <property type="entry name" value="Cof"/>
</dbReference>
<dbReference type="SFLD" id="SFLDG01140">
    <property type="entry name" value="C2.B:_Phosphomannomutase_and_P"/>
    <property type="match status" value="1"/>
</dbReference>
<dbReference type="NCBIfam" id="TIGR00099">
    <property type="entry name" value="Cof-subfamily"/>
    <property type="match status" value="1"/>
</dbReference>
<dbReference type="Gene3D" id="3.40.50.1000">
    <property type="entry name" value="HAD superfamily/HAD-like"/>
    <property type="match status" value="1"/>
</dbReference>
<dbReference type="PANTHER" id="PTHR10000:SF8">
    <property type="entry name" value="HAD SUPERFAMILY HYDROLASE-LIKE, TYPE 3"/>
    <property type="match status" value="1"/>
</dbReference>
<dbReference type="GO" id="GO:0000287">
    <property type="term" value="F:magnesium ion binding"/>
    <property type="evidence" value="ECO:0007669"/>
    <property type="project" value="TreeGrafter"/>
</dbReference>
<protein>
    <recommendedName>
        <fullName evidence="3">HAD superfamily hydrolase</fullName>
    </recommendedName>
</protein>
<keyword evidence="2" id="KW-1185">Reference proteome</keyword>
<dbReference type="SFLD" id="SFLDS00003">
    <property type="entry name" value="Haloacid_Dehalogenase"/>
    <property type="match status" value="1"/>
</dbReference>
<dbReference type="eggNOG" id="COG0561">
    <property type="taxonomic scope" value="Bacteria"/>
</dbReference>
<sequence length="274" mass="30860">MSIKLVLSDIDGTILDDSQQIDSSLKRQLEKMKQQKIPFVLASARSPEAMLPIAKELGILDNPVACYNGAYVVKNLDQENVEVITSHTIPPTETKKIFNILEESFPSVSINLYSKMKWYIETADQWNQQESAITKLEPIKKDLQIFIEDHPVHKFLLIDQAKTIHQLMEHLEKSGLKDCSFVLSKDNYLEVTNKKASKKIVLKELTQHYGIDSSETMTIGDNFNDVPMLVRSGFGVAMNNAPDGVKKVADWITTDNNHHGVSHALSENILNKLA</sequence>
<dbReference type="AlphaFoldDB" id="A0A0R1SJL3"/>
<evidence type="ECO:0008006" key="3">
    <source>
        <dbReference type="Google" id="ProtNLM"/>
    </source>
</evidence>